<feature type="signal peptide" evidence="2">
    <location>
        <begin position="1"/>
        <end position="20"/>
    </location>
</feature>
<dbReference type="EMBL" id="CP117411">
    <property type="protein sequence ID" value="WCT73194.1"/>
    <property type="molecule type" value="Genomic_DNA"/>
</dbReference>
<organism evidence="3 4">
    <name type="scientific">Sphingomonas naphthae</name>
    <dbReference type="NCBI Taxonomy" id="1813468"/>
    <lineage>
        <taxon>Bacteria</taxon>
        <taxon>Pseudomonadati</taxon>
        <taxon>Pseudomonadota</taxon>
        <taxon>Alphaproteobacteria</taxon>
        <taxon>Sphingomonadales</taxon>
        <taxon>Sphingomonadaceae</taxon>
        <taxon>Sphingomonas</taxon>
    </lineage>
</organism>
<proteinExistence type="predicted"/>
<gene>
    <name evidence="3" type="ORF">PQ455_16470</name>
</gene>
<accession>A0ABY7TMW4</accession>
<protein>
    <submittedName>
        <fullName evidence="3">Uncharacterized protein</fullName>
    </submittedName>
</protein>
<reference evidence="3 4" key="1">
    <citation type="submission" date="2023-02" db="EMBL/GenBank/DDBJ databases">
        <title>Genome sequence of Sphingomonas naphthae.</title>
        <authorList>
            <person name="Kim S."/>
            <person name="Heo J."/>
            <person name="Kwon S.-W."/>
        </authorList>
    </citation>
    <scope>NUCLEOTIDE SEQUENCE [LARGE SCALE GENOMIC DNA]</scope>
    <source>
        <strain evidence="3 4">KACC 18716</strain>
    </source>
</reference>
<sequence>MSNVQSLRPLVAVAALGLLAACNPAPQDAVPANSADAPTGTVTREEVTPAPAPAPAIAQAAIQTQPGPDGSTVTLNKVAVTGDVMTVQLTYQGASGLHTQYMKLDEVSLVDDATAQRISVLKDNGGKWLAAPLATGGDGLTIRITDTPTIVWFKFPAPPATSKTVSLNLPEAAPFDGVPVTR</sequence>
<feature type="chain" id="PRO_5046722832" evidence="2">
    <location>
        <begin position="21"/>
        <end position="182"/>
    </location>
</feature>
<evidence type="ECO:0000256" key="1">
    <source>
        <dbReference type="SAM" id="MobiDB-lite"/>
    </source>
</evidence>
<dbReference type="RefSeq" id="WP_273687235.1">
    <property type="nucleotide sequence ID" value="NZ_CP117411.1"/>
</dbReference>
<evidence type="ECO:0000313" key="4">
    <source>
        <dbReference type="Proteomes" id="UP001220395"/>
    </source>
</evidence>
<feature type="region of interest" description="Disordered" evidence="1">
    <location>
        <begin position="27"/>
        <end position="50"/>
    </location>
</feature>
<dbReference type="Proteomes" id="UP001220395">
    <property type="component" value="Chromosome"/>
</dbReference>
<keyword evidence="2" id="KW-0732">Signal</keyword>
<evidence type="ECO:0000313" key="3">
    <source>
        <dbReference type="EMBL" id="WCT73194.1"/>
    </source>
</evidence>
<name>A0ABY7TMW4_9SPHN</name>
<evidence type="ECO:0000256" key="2">
    <source>
        <dbReference type="SAM" id="SignalP"/>
    </source>
</evidence>
<keyword evidence="4" id="KW-1185">Reference proteome</keyword>